<evidence type="ECO:0000313" key="3">
    <source>
        <dbReference type="Proteomes" id="UP000228535"/>
    </source>
</evidence>
<dbReference type="OrthoDB" id="1522941at2"/>
<keyword evidence="3" id="KW-1185">Reference proteome</keyword>
<reference evidence="2 3" key="1">
    <citation type="submission" date="2017-11" db="EMBL/GenBank/DDBJ databases">
        <title>Genomic Encyclopedia of Archaeal and Bacterial Type Strains, Phase II (KMG-II): From Individual Species to Whole Genera.</title>
        <authorList>
            <person name="Goeker M."/>
        </authorList>
    </citation>
    <scope>NUCLEOTIDE SEQUENCE [LARGE SCALE GENOMIC DNA]</scope>
    <source>
        <strain evidence="2 3">DSM 11115</strain>
    </source>
</reference>
<dbReference type="EMBL" id="PGFA01000001">
    <property type="protein sequence ID" value="PJJ60145.1"/>
    <property type="molecule type" value="Genomic_DNA"/>
</dbReference>
<sequence>MNHSDRVAAFVALGQRLQQLSPDELADLARRARNSNTWFDEPNVTAAVRGVAALLSEDTLRTWAARYPAEPEQARRVGVVMAGNIPLVGFHDLLCVLISGHYLLAKPSADDKVLMTWIAQELTTLEPRFADRISFVERLNEADAFIATGSNNTARYFEYYFSKKPNLIRRNRTSLAILTGEETADTLAALGRDIFQYYGLGCRNVSKLYVPENYSFTPLLDALQPWETVLQHNRYQNNYDYNKSILLVNNVPHYDNGFLLLNEAAPLVSPISVLHYGTYGSEVDLVDQLTDAAEQIQCIVSDGARYAGSFAFGQAQSPKVTDYADGVDTMAFLAEIG</sequence>
<dbReference type="Proteomes" id="UP000228535">
    <property type="component" value="Unassembled WGS sequence"/>
</dbReference>
<protein>
    <submittedName>
        <fullName evidence="2">Acyl-CoA reductase LuxC</fullName>
    </submittedName>
</protein>
<keyword evidence="1" id="KW-0521">NADP</keyword>
<gene>
    <name evidence="2" type="ORF">CLV45_1570</name>
</gene>
<evidence type="ECO:0000313" key="2">
    <source>
        <dbReference type="EMBL" id="PJJ60145.1"/>
    </source>
</evidence>
<name>A0A2M9BQC4_9BACT</name>
<accession>A0A2M9BQC4</accession>
<dbReference type="GO" id="GO:0003995">
    <property type="term" value="F:acyl-CoA dehydrogenase activity"/>
    <property type="evidence" value="ECO:0007669"/>
    <property type="project" value="InterPro"/>
</dbReference>
<dbReference type="InterPro" id="IPR008670">
    <property type="entry name" value="CoA_reduct_LuxC"/>
</dbReference>
<dbReference type="AlphaFoldDB" id="A0A2M9BQC4"/>
<organism evidence="2 3">
    <name type="scientific">Hymenobacter chitinivorans DSM 11115</name>
    <dbReference type="NCBI Taxonomy" id="1121954"/>
    <lineage>
        <taxon>Bacteria</taxon>
        <taxon>Pseudomonadati</taxon>
        <taxon>Bacteroidota</taxon>
        <taxon>Cytophagia</taxon>
        <taxon>Cytophagales</taxon>
        <taxon>Hymenobacteraceae</taxon>
        <taxon>Hymenobacter</taxon>
    </lineage>
</organism>
<evidence type="ECO:0000256" key="1">
    <source>
        <dbReference type="ARBA" id="ARBA00022857"/>
    </source>
</evidence>
<dbReference type="SUPFAM" id="SSF53720">
    <property type="entry name" value="ALDH-like"/>
    <property type="match status" value="1"/>
</dbReference>
<dbReference type="InterPro" id="IPR016161">
    <property type="entry name" value="Ald_DH/histidinol_DH"/>
</dbReference>
<dbReference type="GO" id="GO:0008218">
    <property type="term" value="P:bioluminescence"/>
    <property type="evidence" value="ECO:0007669"/>
    <property type="project" value="InterPro"/>
</dbReference>
<dbReference type="Pfam" id="PF05893">
    <property type="entry name" value="LuxC"/>
    <property type="match status" value="1"/>
</dbReference>
<dbReference type="RefSeq" id="WP_100335809.1">
    <property type="nucleotide sequence ID" value="NZ_PGFA01000001.1"/>
</dbReference>
<proteinExistence type="predicted"/>
<comment type="caution">
    <text evidence="2">The sequence shown here is derived from an EMBL/GenBank/DDBJ whole genome shotgun (WGS) entry which is preliminary data.</text>
</comment>